<feature type="binding site" evidence="14">
    <location>
        <begin position="262"/>
        <end position="267"/>
    </location>
    <ligand>
        <name>a peptide</name>
        <dbReference type="ChEBI" id="CHEBI:60466"/>
    </ligand>
</feature>
<dbReference type="SUPFAM" id="SSF48371">
    <property type="entry name" value="ARM repeat"/>
    <property type="match status" value="1"/>
</dbReference>
<dbReference type="InterPro" id="IPR016024">
    <property type="entry name" value="ARM-type_fold"/>
</dbReference>
<dbReference type="InterPro" id="IPR027268">
    <property type="entry name" value="Peptidase_M4/M1_CTD_sf"/>
</dbReference>
<dbReference type="GO" id="GO:0098552">
    <property type="term" value="C:side of membrane"/>
    <property type="evidence" value="ECO:0007669"/>
    <property type="project" value="UniProtKB-KW"/>
</dbReference>
<dbReference type="Pfam" id="PF17900">
    <property type="entry name" value="Peptidase_M1_N"/>
    <property type="match status" value="1"/>
</dbReference>
<dbReference type="GO" id="GO:0008270">
    <property type="term" value="F:zinc ion binding"/>
    <property type="evidence" value="ECO:0007669"/>
    <property type="project" value="InterPro"/>
</dbReference>
<keyword evidence="11 16" id="KW-0482">Metalloprotease</keyword>
<keyword evidence="6" id="KW-0472">Membrane</keyword>
<dbReference type="FunFam" id="3.30.2010.30:FF:000001">
    <property type="entry name" value="Leukotriene A(4) hydrolase"/>
    <property type="match status" value="1"/>
</dbReference>
<reference evidence="18" key="1">
    <citation type="submission" date="2021-03" db="EMBL/GenBank/DDBJ databases">
        <title>Chromosome level genome of the anhydrobiotic midge Polypedilum vanderplanki.</title>
        <authorList>
            <person name="Yoshida Y."/>
            <person name="Kikawada T."/>
            <person name="Gusev O."/>
        </authorList>
    </citation>
    <scope>NUCLEOTIDE SEQUENCE</scope>
    <source>
        <strain evidence="18">NIAS01</strain>
        <tissue evidence="18">Whole body or cell culture</tissue>
    </source>
</reference>
<dbReference type="GO" id="GO:0043171">
    <property type="term" value="P:peptide catabolic process"/>
    <property type="evidence" value="ECO:0007669"/>
    <property type="project" value="TreeGrafter"/>
</dbReference>
<comment type="catalytic activity">
    <reaction evidence="16">
        <text>leukotriene A4 + H2O = leukotriene B4</text>
        <dbReference type="Rhea" id="RHEA:22324"/>
        <dbReference type="ChEBI" id="CHEBI:15377"/>
        <dbReference type="ChEBI" id="CHEBI:57461"/>
        <dbReference type="ChEBI" id="CHEBI:57463"/>
        <dbReference type="EC" id="3.3.2.6"/>
    </reaction>
</comment>
<evidence type="ECO:0000256" key="2">
    <source>
        <dbReference type="ARBA" id="ARBA00004609"/>
    </source>
</evidence>
<dbReference type="FunFam" id="1.10.390.10:FF:000003">
    <property type="entry name" value="Leukotriene A(4) hydrolase"/>
    <property type="match status" value="1"/>
</dbReference>
<dbReference type="CDD" id="cd09599">
    <property type="entry name" value="M1_LTA4H"/>
    <property type="match status" value="1"/>
</dbReference>
<feature type="binding site" evidence="14">
    <location>
        <begin position="137"/>
        <end position="139"/>
    </location>
    <ligand>
        <name>a peptide</name>
        <dbReference type="ChEBI" id="CHEBI:60466"/>
    </ligand>
</feature>
<dbReference type="InterPro" id="IPR045357">
    <property type="entry name" value="Aminopeptidase_N-like_N"/>
</dbReference>
<dbReference type="EC" id="3.3.2.6" evidence="16"/>
<dbReference type="InterPro" id="IPR038502">
    <property type="entry name" value="M1_LTA-4_hydro/amino_C_sf"/>
</dbReference>
<evidence type="ECO:0000256" key="7">
    <source>
        <dbReference type="ARBA" id="ARBA00022670"/>
    </source>
</evidence>
<keyword evidence="12" id="KW-0449">Lipoprotein</keyword>
<dbReference type="PANTHER" id="PTHR45726">
    <property type="entry name" value="LEUKOTRIENE A-4 HYDROLASE"/>
    <property type="match status" value="1"/>
</dbReference>
<evidence type="ECO:0000256" key="5">
    <source>
        <dbReference type="ARBA" id="ARBA00022490"/>
    </source>
</evidence>
<keyword evidence="9 16" id="KW-0378">Hydrolase</keyword>
<name>A0A9J6BDK0_POLVA</name>
<dbReference type="EMBL" id="JADBJN010000004">
    <property type="protein sequence ID" value="KAG5667932.1"/>
    <property type="molecule type" value="Genomic_DNA"/>
</dbReference>
<evidence type="ECO:0000256" key="1">
    <source>
        <dbReference type="ARBA" id="ARBA00004496"/>
    </source>
</evidence>
<keyword evidence="5 16" id="KW-0963">Cytoplasm</keyword>
<comment type="cofactor">
    <cofactor evidence="15 16">
        <name>Zn(2+)</name>
        <dbReference type="ChEBI" id="CHEBI:29105"/>
    </cofactor>
    <text evidence="15 16">Binds 1 zinc ion per subunit.</text>
</comment>
<dbReference type="NCBIfam" id="TIGR02411">
    <property type="entry name" value="leuko_A4_hydro"/>
    <property type="match status" value="1"/>
</dbReference>
<dbReference type="InterPro" id="IPR034015">
    <property type="entry name" value="M1_LTA4H"/>
</dbReference>
<feature type="active site" description="Proton donor" evidence="13">
    <location>
        <position position="380"/>
    </location>
</feature>
<keyword evidence="10 15" id="KW-0862">Zinc</keyword>
<evidence type="ECO:0000256" key="3">
    <source>
        <dbReference type="ARBA" id="ARBA00004716"/>
    </source>
</evidence>
<feature type="binding site" evidence="15">
    <location>
        <position position="295"/>
    </location>
    <ligand>
        <name>Zn(2+)</name>
        <dbReference type="ChEBI" id="CHEBI:29105"/>
        <note>catalytic</note>
    </ligand>
</feature>
<dbReference type="Gene3D" id="1.10.390.10">
    <property type="entry name" value="Neutral Protease Domain 2"/>
    <property type="match status" value="1"/>
</dbReference>
<evidence type="ECO:0000256" key="14">
    <source>
        <dbReference type="PIRSR" id="PIRSR612777-2"/>
    </source>
</evidence>
<dbReference type="InterPro" id="IPR001930">
    <property type="entry name" value="Peptidase_M1"/>
</dbReference>
<feature type="binding site" evidence="14">
    <location>
        <begin position="564"/>
        <end position="566"/>
    </location>
    <ligand>
        <name>a peptide</name>
        <dbReference type="ChEBI" id="CHEBI:60466"/>
    </ligand>
</feature>
<dbReference type="InterPro" id="IPR049980">
    <property type="entry name" value="LTA4H_cat"/>
</dbReference>
<gene>
    <name evidence="18" type="ORF">PVAND_015897</name>
</gene>
<feature type="binding site" evidence="15">
    <location>
        <position position="291"/>
    </location>
    <ligand>
        <name>Zn(2+)</name>
        <dbReference type="ChEBI" id="CHEBI:29105"/>
        <note>catalytic</note>
    </ligand>
</feature>
<keyword evidence="19" id="KW-1185">Reference proteome</keyword>
<evidence type="ECO:0000256" key="9">
    <source>
        <dbReference type="ARBA" id="ARBA00022801"/>
    </source>
</evidence>
<dbReference type="InterPro" id="IPR042097">
    <property type="entry name" value="Aminopeptidase_N-like_N_sf"/>
</dbReference>
<dbReference type="OrthoDB" id="79562at2759"/>
<organism evidence="18 19">
    <name type="scientific">Polypedilum vanderplanki</name>
    <name type="common">Sleeping chironomid midge</name>
    <dbReference type="NCBI Taxonomy" id="319348"/>
    <lineage>
        <taxon>Eukaryota</taxon>
        <taxon>Metazoa</taxon>
        <taxon>Ecdysozoa</taxon>
        <taxon>Arthropoda</taxon>
        <taxon>Hexapoda</taxon>
        <taxon>Insecta</taxon>
        <taxon>Pterygota</taxon>
        <taxon>Neoptera</taxon>
        <taxon>Endopterygota</taxon>
        <taxon>Diptera</taxon>
        <taxon>Nematocera</taxon>
        <taxon>Chironomoidea</taxon>
        <taxon>Chironomidae</taxon>
        <taxon>Chironominae</taxon>
        <taxon>Polypedilum</taxon>
        <taxon>Polypedilum</taxon>
    </lineage>
</organism>
<comment type="similarity">
    <text evidence="4 16">Belongs to the peptidase M1 family.</text>
</comment>
<comment type="pathway">
    <text evidence="3 16">Lipid metabolism; leukotriene B4 biosynthesis.</text>
</comment>
<evidence type="ECO:0000313" key="19">
    <source>
        <dbReference type="Proteomes" id="UP001107558"/>
    </source>
</evidence>
<evidence type="ECO:0000313" key="18">
    <source>
        <dbReference type="EMBL" id="KAG5667932.1"/>
    </source>
</evidence>
<dbReference type="InterPro" id="IPR014782">
    <property type="entry name" value="Peptidase_M1_dom"/>
</dbReference>
<evidence type="ECO:0000256" key="10">
    <source>
        <dbReference type="ARBA" id="ARBA00022833"/>
    </source>
</evidence>
<dbReference type="GO" id="GO:0004301">
    <property type="term" value="F:epoxide hydrolase activity"/>
    <property type="evidence" value="ECO:0007669"/>
    <property type="project" value="TreeGrafter"/>
</dbReference>
<proteinExistence type="inferred from homology"/>
<dbReference type="GO" id="GO:0005829">
    <property type="term" value="C:cytosol"/>
    <property type="evidence" value="ECO:0007669"/>
    <property type="project" value="TreeGrafter"/>
</dbReference>
<accession>A0A9J6BDK0</accession>
<dbReference type="GO" id="GO:0005886">
    <property type="term" value="C:plasma membrane"/>
    <property type="evidence" value="ECO:0007669"/>
    <property type="project" value="UniProtKB-SubCell"/>
</dbReference>
<evidence type="ECO:0000256" key="15">
    <source>
        <dbReference type="PIRSR" id="PIRSR612777-3"/>
    </source>
</evidence>
<dbReference type="Proteomes" id="UP001107558">
    <property type="component" value="Chromosome 4"/>
</dbReference>
<feature type="active site" description="Proton acceptor" evidence="13">
    <location>
        <position position="292"/>
    </location>
</feature>
<keyword evidence="6" id="KW-0336">GPI-anchor</keyword>
<evidence type="ECO:0000256" key="13">
    <source>
        <dbReference type="PIRSR" id="PIRSR612777-1"/>
    </source>
</evidence>
<keyword evidence="16" id="KW-0434">Leukotriene biosynthesis</keyword>
<dbReference type="SUPFAM" id="SSF63737">
    <property type="entry name" value="Leukotriene A4 hydrolase N-terminal domain"/>
    <property type="match status" value="1"/>
</dbReference>
<dbReference type="InterPro" id="IPR015211">
    <property type="entry name" value="Peptidase_M1_C"/>
</dbReference>
<comment type="caution">
    <text evidence="18">The sequence shown here is derived from an EMBL/GenBank/DDBJ whole genome shotgun (WGS) entry which is preliminary data.</text>
</comment>
<evidence type="ECO:0000256" key="11">
    <source>
        <dbReference type="ARBA" id="ARBA00023049"/>
    </source>
</evidence>
<dbReference type="GO" id="GO:0004177">
    <property type="term" value="F:aminopeptidase activity"/>
    <property type="evidence" value="ECO:0007669"/>
    <property type="project" value="TreeGrafter"/>
</dbReference>
<protein>
    <recommendedName>
        <fullName evidence="16">Leukotriene A(4) hydrolase</fullName>
        <shortName evidence="16">LTA-4 hydrolase</shortName>
        <ecNumber evidence="16">3.3.2.6</ecNumber>
    </recommendedName>
</protein>
<evidence type="ECO:0000256" key="16">
    <source>
        <dbReference type="RuleBase" id="RU361141"/>
    </source>
</evidence>
<keyword evidence="8 15" id="KW-0479">Metal-binding</keyword>
<feature type="binding site" evidence="15">
    <location>
        <position position="314"/>
    </location>
    <ligand>
        <name>Zn(2+)</name>
        <dbReference type="ChEBI" id="CHEBI:29105"/>
        <note>catalytic</note>
    </ligand>
</feature>
<dbReference type="SUPFAM" id="SSF55486">
    <property type="entry name" value="Metalloproteases ('zincins'), catalytic domain"/>
    <property type="match status" value="1"/>
</dbReference>
<feature type="domain" description="Peptidase M1 leukotriene A4 hydrolase/aminopeptidase C-terminal" evidence="17">
    <location>
        <begin position="461"/>
        <end position="608"/>
    </location>
</feature>
<keyword evidence="7 16" id="KW-0645">Protease</keyword>
<dbReference type="InterPro" id="IPR012777">
    <property type="entry name" value="LTA4H"/>
</dbReference>
<dbReference type="Pfam" id="PF01433">
    <property type="entry name" value="Peptidase_M1"/>
    <property type="match status" value="1"/>
</dbReference>
<dbReference type="GO" id="GO:0006508">
    <property type="term" value="P:proteolysis"/>
    <property type="evidence" value="ECO:0007669"/>
    <property type="project" value="UniProtKB-KW"/>
</dbReference>
<dbReference type="GO" id="GO:0008237">
    <property type="term" value="F:metallopeptidase activity"/>
    <property type="evidence" value="ECO:0007669"/>
    <property type="project" value="UniProtKB-KW"/>
</dbReference>
<dbReference type="FunFam" id="2.60.40.1730:FF:000004">
    <property type="entry name" value="Leukotriene A(4) hydrolase"/>
    <property type="match status" value="1"/>
</dbReference>
<evidence type="ECO:0000256" key="12">
    <source>
        <dbReference type="ARBA" id="ARBA00023288"/>
    </source>
</evidence>
<dbReference type="Gene3D" id="1.25.40.320">
    <property type="entry name" value="Peptidase M1, leukotriene A4 hydrolase/aminopeptidase C-terminal domain"/>
    <property type="match status" value="1"/>
</dbReference>
<dbReference type="Gene3D" id="3.30.2010.30">
    <property type="match status" value="1"/>
</dbReference>
<dbReference type="GO" id="GO:0004463">
    <property type="term" value="F:leukotriene-A4 hydrolase activity"/>
    <property type="evidence" value="ECO:0007669"/>
    <property type="project" value="UniProtKB-EC"/>
</dbReference>
<evidence type="ECO:0000256" key="6">
    <source>
        <dbReference type="ARBA" id="ARBA00022622"/>
    </source>
</evidence>
<dbReference type="PRINTS" id="PR00756">
    <property type="entry name" value="ALADIPTASE"/>
</dbReference>
<dbReference type="Pfam" id="PF09127">
    <property type="entry name" value="Leuk-A4-hydro_C"/>
    <property type="match status" value="1"/>
</dbReference>
<evidence type="ECO:0000256" key="4">
    <source>
        <dbReference type="ARBA" id="ARBA00010136"/>
    </source>
</evidence>
<dbReference type="Gene3D" id="2.60.40.1730">
    <property type="entry name" value="tricorn interacting facor f3 domain"/>
    <property type="match status" value="1"/>
</dbReference>
<dbReference type="PANTHER" id="PTHR45726:SF3">
    <property type="entry name" value="LEUKOTRIENE A-4 HYDROLASE"/>
    <property type="match status" value="1"/>
</dbReference>
<comment type="subcellular location">
    <subcellularLocation>
        <location evidence="2">Cell membrane</location>
        <topology evidence="2">Lipid-anchor</topology>
        <topology evidence="2">GPI-anchor</topology>
    </subcellularLocation>
    <subcellularLocation>
        <location evidence="1 16">Cytoplasm</location>
    </subcellularLocation>
</comment>
<dbReference type="SMART" id="SM01263">
    <property type="entry name" value="Leuk-A4-hydro_C"/>
    <property type="match status" value="1"/>
</dbReference>
<dbReference type="GO" id="GO:0019370">
    <property type="term" value="P:leukotriene biosynthetic process"/>
    <property type="evidence" value="ECO:0007669"/>
    <property type="project" value="UniProtKB-KW"/>
</dbReference>
<dbReference type="AlphaFoldDB" id="A0A9J6BDK0"/>
<evidence type="ECO:0000259" key="17">
    <source>
        <dbReference type="SMART" id="SM01263"/>
    </source>
</evidence>
<sequence>MPRLGTDPSSYSQPDLVKIKHIDLDWTVDFSQKIISGSAQIQFIILTKFIEEILLDVSDITIDSVNVLNEGCEIPLKFDISGLVPDIGSKLTITLPTKTDGKLTLKIYYKTSSSASALQWLTPEQTLGKKHPFMFSQCQAIHARSILPCQDSPSVKFTYNATLRHSPELTGLMSAIRQGSENGVTKYVQKVPIPSYLLAIAVGDLYSKKIGPRSHVWAEKDIVDEAAEEYSDTEKFLKTAEDICGPYLWQQYDLLVMPPSFPFGGMENPSLTFITPTTIAGDKSLVDVVAHEISHSWTGNLVTNANFEHFWLNEGFTVFVEQKIIGRLRGDEYRDFHALHGLSDLKDTIKNQLKNEPELTKLVVDLSNVGPDDAFSSVPYMKGSTFLRYLEDLFGGPGIFEPFLRSYLDQFKYQSILTKDFKKYLYDYFKDKIPEKLEQVDWDKWLYSEGMPLVIPNYDTKVYDTCKKHADLWASQPTSAIKTSSIIKEKLTSIQKIELLSELLDKPEIVDLTAEKVDLLTETYEMSRNVTKNSEIRFRLMRLVIKARLERFDEIFEFANSNFRMKFVRPIYRDLAGWDVGKPLAIENFKKVRDEMMKVCAYAVAKDLGIEN</sequence>
<evidence type="ECO:0000256" key="8">
    <source>
        <dbReference type="ARBA" id="ARBA00022723"/>
    </source>
</evidence>
<keyword evidence="6" id="KW-0325">Glycoprotein</keyword>